<keyword evidence="1" id="KW-1133">Transmembrane helix</keyword>
<evidence type="ECO:0000313" key="3">
    <source>
        <dbReference type="Proteomes" id="UP000000752"/>
    </source>
</evidence>
<name>O50081_PYRHO</name>
<protein>
    <recommendedName>
        <fullName evidence="4">Alkaline-shock protein</fullName>
    </recommendedName>
</protein>
<feature type="transmembrane region" description="Helical" evidence="1">
    <location>
        <begin position="120"/>
        <end position="137"/>
    </location>
</feature>
<sequence>MYLVKSPEILREVSENLKKASEKLEKVGVLEENKKRKAIKLLTEASQNFLKLSSEVEVDNVQMAEFFRKRSVEIKNNSTDRGIERIGEKEYMKSVEKMNLYSKAAFYDFKRSMLLELKKFYRLFIFGMALYFVLSGLSTRPELAITALILAIPAILSMLSLQRRGYTGLMLAYAVSPIPIIQSAMLIRMFYSVVTNPEAIRKAAEALGKSQEFVVVYSYLVIILSLIDFGLLSYGLYGLAKHRYAFL</sequence>
<evidence type="ECO:0008006" key="4">
    <source>
        <dbReference type="Google" id="ProtNLM"/>
    </source>
</evidence>
<dbReference type="KEGG" id="pho:PH1373"/>
<keyword evidence="3" id="KW-1185">Reference proteome</keyword>
<feature type="transmembrane region" description="Helical" evidence="1">
    <location>
        <begin position="214"/>
        <end position="237"/>
    </location>
</feature>
<dbReference type="AlphaFoldDB" id="O50081"/>
<accession>O50081</accession>
<evidence type="ECO:0000313" key="2">
    <source>
        <dbReference type="EMBL" id="BAA30479.1"/>
    </source>
</evidence>
<reference evidence="2 3" key="1">
    <citation type="journal article" date="1998" name="DNA Res.">
        <title>Complete sequence and gene organization of the genome of a hyper-thermophilic archaebacterium, Pyrococcus horikoshii OT3.</title>
        <authorList>
            <person name="Kawarabayasi Y."/>
            <person name="Sawada M."/>
            <person name="Horikawa H."/>
            <person name="Haikawa Y."/>
            <person name="Hino Y."/>
            <person name="Yamamoto S."/>
            <person name="Sekine M."/>
            <person name="Baba S."/>
            <person name="Kosugi H."/>
            <person name="Hosoyama A."/>
            <person name="Nagai Y."/>
            <person name="Sakai M."/>
            <person name="Ogura K."/>
            <person name="Otuka R."/>
            <person name="Nakazawa H."/>
            <person name="Takamiya M."/>
            <person name="Ohfuku Y."/>
            <person name="Funahashi T."/>
            <person name="Tanaka T."/>
            <person name="Kudoh Y."/>
            <person name="Yamazaki J."/>
            <person name="Kushida N."/>
            <person name="Oguchi A."/>
            <person name="Aoki K."/>
            <person name="Nakamura Y."/>
            <person name="Robb T.F."/>
            <person name="Horikoshi K."/>
            <person name="Masuchi Y."/>
            <person name="Shizuya H."/>
            <person name="Kikuchi H."/>
        </authorList>
    </citation>
    <scope>NUCLEOTIDE SEQUENCE [LARGE SCALE GENOMIC DNA]</scope>
    <source>
        <strain evidence="3">ATCC 700860 / DSM 12428 / JCM 9974 / NBRC 100139 / OT-3</strain>
    </source>
</reference>
<dbReference type="EMBL" id="BA000001">
    <property type="protein sequence ID" value="BAA30479.1"/>
    <property type="molecule type" value="Genomic_DNA"/>
</dbReference>
<evidence type="ECO:0000256" key="1">
    <source>
        <dbReference type="SAM" id="Phobius"/>
    </source>
</evidence>
<proteinExistence type="predicted"/>
<organism evidence="2 3">
    <name type="scientific">Pyrococcus horikoshii (strain ATCC 700860 / DSM 12428 / JCM 9974 / NBRC 100139 / OT-3)</name>
    <dbReference type="NCBI Taxonomy" id="70601"/>
    <lineage>
        <taxon>Archaea</taxon>
        <taxon>Methanobacteriati</taxon>
        <taxon>Methanobacteriota</taxon>
        <taxon>Thermococci</taxon>
        <taxon>Thermococcales</taxon>
        <taxon>Thermococcaceae</taxon>
        <taxon>Pyrococcus</taxon>
    </lineage>
</organism>
<dbReference type="EnsemblBacteria" id="BAA30479">
    <property type="protein sequence ID" value="BAA30479"/>
    <property type="gene ID" value="BAA30479"/>
</dbReference>
<dbReference type="Proteomes" id="UP000000752">
    <property type="component" value="Chromosome"/>
</dbReference>
<keyword evidence="1" id="KW-0812">Transmembrane</keyword>
<feature type="transmembrane region" description="Helical" evidence="1">
    <location>
        <begin position="173"/>
        <end position="194"/>
    </location>
</feature>
<gene>
    <name evidence="2" type="ordered locus">PH1373</name>
</gene>
<dbReference type="PIR" id="G71009">
    <property type="entry name" value="G71009"/>
</dbReference>
<feature type="transmembrane region" description="Helical" evidence="1">
    <location>
        <begin position="143"/>
        <end position="161"/>
    </location>
</feature>
<keyword evidence="1" id="KW-0472">Membrane</keyword>
<dbReference type="eggNOG" id="arCOG03820">
    <property type="taxonomic scope" value="Archaea"/>
</dbReference>